<dbReference type="GO" id="GO:0046983">
    <property type="term" value="F:protein dimerization activity"/>
    <property type="evidence" value="ECO:0007669"/>
    <property type="project" value="InterPro"/>
</dbReference>
<dbReference type="Gene3D" id="6.20.220.10">
    <property type="entry name" value="ClpX chaperone, C4-type zinc finger domain"/>
    <property type="match status" value="1"/>
</dbReference>
<dbReference type="GO" id="GO:0008270">
    <property type="term" value="F:zinc ion binding"/>
    <property type="evidence" value="ECO:0007669"/>
    <property type="project" value="InterPro"/>
</dbReference>
<dbReference type="Pfam" id="PF00004">
    <property type="entry name" value="AAA"/>
    <property type="match status" value="1"/>
</dbReference>
<dbReference type="Pfam" id="PF06689">
    <property type="entry name" value="zf-C4_ClpX"/>
    <property type="match status" value="1"/>
</dbReference>
<dbReference type="GO" id="GO:0005524">
    <property type="term" value="F:ATP binding"/>
    <property type="evidence" value="ECO:0007669"/>
    <property type="project" value="InterPro"/>
</dbReference>
<dbReference type="SUPFAM" id="SSF52540">
    <property type="entry name" value="P-loop containing nucleoside triphosphate hydrolases"/>
    <property type="match status" value="1"/>
</dbReference>
<dbReference type="SUPFAM" id="SSF57716">
    <property type="entry name" value="Glucocorticoid receptor-like (DNA-binding domain)"/>
    <property type="match status" value="1"/>
</dbReference>
<dbReference type="SMART" id="SM00994">
    <property type="entry name" value="zf-C4_ClpX"/>
    <property type="match status" value="1"/>
</dbReference>
<dbReference type="AlphaFoldDB" id="X0WNV1"/>
<name>X0WNV1_9ZZZZ</name>
<dbReference type="GO" id="GO:0016887">
    <property type="term" value="F:ATP hydrolysis activity"/>
    <property type="evidence" value="ECO:0007669"/>
    <property type="project" value="InterPro"/>
</dbReference>
<sequence>MSKLARNEGLKVCSFCGKSADTARRLIAGPGVYICDECVIVCKKILDEEDDLLAAEFKEDIPTPKEIKEYLDQYVIGQEQAKKVLSVAVYNHYKRVAMGHKLDPDVEMEKSNILMIGPTGTGKTLLARTLANKLKVPFAIADATTLTEAGYVGEDVENILLKLIQNAG</sequence>
<proteinExistence type="predicted"/>
<reference evidence="2" key="1">
    <citation type="journal article" date="2014" name="Front. Microbiol.">
        <title>High frequency of phylogenetically diverse reductive dehalogenase-homologous genes in deep subseafloor sedimentary metagenomes.</title>
        <authorList>
            <person name="Kawai M."/>
            <person name="Futagami T."/>
            <person name="Toyoda A."/>
            <person name="Takaki Y."/>
            <person name="Nishi S."/>
            <person name="Hori S."/>
            <person name="Arai W."/>
            <person name="Tsubouchi T."/>
            <person name="Morono Y."/>
            <person name="Uchiyama I."/>
            <person name="Ito T."/>
            <person name="Fujiyama A."/>
            <person name="Inagaki F."/>
            <person name="Takami H."/>
        </authorList>
    </citation>
    <scope>NUCLEOTIDE SEQUENCE</scope>
    <source>
        <strain evidence="2">Expedition CK06-06</strain>
    </source>
</reference>
<dbReference type="PANTHER" id="PTHR48102:SF7">
    <property type="entry name" value="ATP-DEPENDENT CLP PROTEASE ATP-BINDING SUBUNIT CLPX-LIKE, MITOCHONDRIAL"/>
    <property type="match status" value="1"/>
</dbReference>
<dbReference type="InterPro" id="IPR003959">
    <property type="entry name" value="ATPase_AAA_core"/>
</dbReference>
<evidence type="ECO:0000259" key="1">
    <source>
        <dbReference type="PROSITE" id="PS51902"/>
    </source>
</evidence>
<accession>X0WNV1</accession>
<dbReference type="EMBL" id="BARS01044112">
    <property type="protein sequence ID" value="GAG32649.1"/>
    <property type="molecule type" value="Genomic_DNA"/>
</dbReference>
<comment type="caution">
    <text evidence="2">The sequence shown here is derived from an EMBL/GenBank/DDBJ whole genome shotgun (WGS) entry which is preliminary data.</text>
</comment>
<protein>
    <recommendedName>
        <fullName evidence="1">ClpX-type ZB domain-containing protein</fullName>
    </recommendedName>
</protein>
<dbReference type="Gene3D" id="3.40.50.300">
    <property type="entry name" value="P-loop containing nucleotide triphosphate hydrolases"/>
    <property type="match status" value="1"/>
</dbReference>
<organism evidence="2">
    <name type="scientific">marine sediment metagenome</name>
    <dbReference type="NCBI Taxonomy" id="412755"/>
    <lineage>
        <taxon>unclassified sequences</taxon>
        <taxon>metagenomes</taxon>
        <taxon>ecological metagenomes</taxon>
    </lineage>
</organism>
<dbReference type="InterPro" id="IPR027417">
    <property type="entry name" value="P-loop_NTPase"/>
</dbReference>
<dbReference type="GO" id="GO:0051301">
    <property type="term" value="P:cell division"/>
    <property type="evidence" value="ECO:0007669"/>
    <property type="project" value="TreeGrafter"/>
</dbReference>
<dbReference type="InterPro" id="IPR038366">
    <property type="entry name" value="Znf_CppX_C4_sf"/>
</dbReference>
<gene>
    <name evidence="2" type="ORF">S01H1_66695</name>
</gene>
<dbReference type="InterPro" id="IPR050052">
    <property type="entry name" value="ATP-dep_Clp_protease_ClpX"/>
</dbReference>
<dbReference type="InterPro" id="IPR010603">
    <property type="entry name" value="Znf_CppX_C4"/>
</dbReference>
<dbReference type="GO" id="GO:0051603">
    <property type="term" value="P:proteolysis involved in protein catabolic process"/>
    <property type="evidence" value="ECO:0007669"/>
    <property type="project" value="TreeGrafter"/>
</dbReference>
<evidence type="ECO:0000313" key="2">
    <source>
        <dbReference type="EMBL" id="GAG32649.1"/>
    </source>
</evidence>
<dbReference type="PROSITE" id="PS51902">
    <property type="entry name" value="CLPX_ZB"/>
    <property type="match status" value="1"/>
</dbReference>
<dbReference type="PANTHER" id="PTHR48102">
    <property type="entry name" value="ATP-DEPENDENT CLP PROTEASE ATP-BINDING SUBUNIT CLPX-LIKE, MITOCHONDRIAL-RELATED"/>
    <property type="match status" value="1"/>
</dbReference>
<dbReference type="GO" id="GO:0009376">
    <property type="term" value="C:HslUV protease complex"/>
    <property type="evidence" value="ECO:0007669"/>
    <property type="project" value="TreeGrafter"/>
</dbReference>
<dbReference type="InterPro" id="IPR059188">
    <property type="entry name" value="Znf_CLPX-like"/>
</dbReference>
<feature type="non-terminal residue" evidence="2">
    <location>
        <position position="168"/>
    </location>
</feature>
<feature type="domain" description="ClpX-type ZB" evidence="1">
    <location>
        <begin position="1"/>
        <end position="54"/>
    </location>
</feature>